<reference evidence="1 2" key="1">
    <citation type="journal article" date="2019" name="Commun. Biol.">
        <title>The bagworm genome reveals a unique fibroin gene that provides high tensile strength.</title>
        <authorList>
            <person name="Kono N."/>
            <person name="Nakamura H."/>
            <person name="Ohtoshi R."/>
            <person name="Tomita M."/>
            <person name="Numata K."/>
            <person name="Arakawa K."/>
        </authorList>
    </citation>
    <scope>NUCLEOTIDE SEQUENCE [LARGE SCALE GENOMIC DNA]</scope>
</reference>
<evidence type="ECO:0000313" key="1">
    <source>
        <dbReference type="EMBL" id="GBP87190.1"/>
    </source>
</evidence>
<evidence type="ECO:0000313" key="2">
    <source>
        <dbReference type="Proteomes" id="UP000299102"/>
    </source>
</evidence>
<keyword evidence="2" id="KW-1185">Reference proteome</keyword>
<dbReference type="AlphaFoldDB" id="A0A4C1ZH90"/>
<proteinExistence type="predicted"/>
<accession>A0A4C1ZH90</accession>
<name>A0A4C1ZH90_EUMVA</name>
<organism evidence="1 2">
    <name type="scientific">Eumeta variegata</name>
    <name type="common">Bagworm moth</name>
    <name type="synonym">Eumeta japonica</name>
    <dbReference type="NCBI Taxonomy" id="151549"/>
    <lineage>
        <taxon>Eukaryota</taxon>
        <taxon>Metazoa</taxon>
        <taxon>Ecdysozoa</taxon>
        <taxon>Arthropoda</taxon>
        <taxon>Hexapoda</taxon>
        <taxon>Insecta</taxon>
        <taxon>Pterygota</taxon>
        <taxon>Neoptera</taxon>
        <taxon>Endopterygota</taxon>
        <taxon>Lepidoptera</taxon>
        <taxon>Glossata</taxon>
        <taxon>Ditrysia</taxon>
        <taxon>Tineoidea</taxon>
        <taxon>Psychidae</taxon>
        <taxon>Oiketicinae</taxon>
        <taxon>Eumeta</taxon>
    </lineage>
</organism>
<comment type="caution">
    <text evidence="1">The sequence shown here is derived from an EMBL/GenBank/DDBJ whole genome shotgun (WGS) entry which is preliminary data.</text>
</comment>
<dbReference type="EMBL" id="BGZK01001842">
    <property type="protein sequence ID" value="GBP87190.1"/>
    <property type="molecule type" value="Genomic_DNA"/>
</dbReference>
<gene>
    <name evidence="1" type="ORF">EVAR_68918_1</name>
</gene>
<protein>
    <submittedName>
        <fullName evidence="1">Uncharacterized protein</fullName>
    </submittedName>
</protein>
<dbReference type="Proteomes" id="UP000299102">
    <property type="component" value="Unassembled WGS sequence"/>
</dbReference>
<sequence length="75" mass="8288">MERDEVTGSNFDAVGRWLKSAVVAEKSNYADTRVPPTAPHATAYRPRERPAEDCTYVCAALGHPHVYRSASLRQG</sequence>